<dbReference type="Proteomes" id="UP000294853">
    <property type="component" value="Chromosome"/>
</dbReference>
<keyword evidence="3" id="KW-1185">Reference proteome</keyword>
<feature type="region of interest" description="Disordered" evidence="1">
    <location>
        <begin position="65"/>
        <end position="90"/>
    </location>
</feature>
<dbReference type="EMBL" id="CP038436">
    <property type="protein sequence ID" value="QBX57546.1"/>
    <property type="molecule type" value="Genomic_DNA"/>
</dbReference>
<dbReference type="AlphaFoldDB" id="A0A4P7IJE4"/>
<gene>
    <name evidence="2" type="ORF">EXE58_09230</name>
</gene>
<sequence length="90" mass="10334">MDRISLAQALQDFEVANARVMDLTSRLTTTHRDLVATRSELEKLKLRNGVLRKHNRRLQREVKQLNDSRAVRSAQAATRAVQKARKKLGK</sequence>
<dbReference type="OrthoDB" id="6065005at2"/>
<accession>A0A4P7IJE4</accession>
<protein>
    <submittedName>
        <fullName evidence="2">Uncharacterized protein</fullName>
    </submittedName>
</protein>
<organism evidence="2 3">
    <name type="scientific">Nocardioides seonyuensis</name>
    <dbReference type="NCBI Taxonomy" id="2518371"/>
    <lineage>
        <taxon>Bacteria</taxon>
        <taxon>Bacillati</taxon>
        <taxon>Actinomycetota</taxon>
        <taxon>Actinomycetes</taxon>
        <taxon>Propionibacteriales</taxon>
        <taxon>Nocardioidaceae</taxon>
        <taxon>Nocardioides</taxon>
    </lineage>
</organism>
<evidence type="ECO:0000256" key="1">
    <source>
        <dbReference type="SAM" id="MobiDB-lite"/>
    </source>
</evidence>
<proteinExistence type="predicted"/>
<dbReference type="KEGG" id="nsn:EXE58_09230"/>
<name>A0A4P7IJE4_9ACTN</name>
<reference evidence="2 3" key="1">
    <citation type="submission" date="2019-03" db="EMBL/GenBank/DDBJ databases">
        <title>Three New Species of Nocardioides, Nocardioides euryhalodurans sp. nov., Nocardioides seonyuensis sp. nov. and Nocardioides eburneoflavus sp. nov. Iolated from Soil.</title>
        <authorList>
            <person name="Roh S.G."/>
            <person name="Lee C."/>
            <person name="Kim M.-K."/>
            <person name="Kim S.B."/>
        </authorList>
    </citation>
    <scope>NUCLEOTIDE SEQUENCE [LARGE SCALE GENOMIC DNA]</scope>
    <source>
        <strain evidence="2 3">MMS17-SY207-3</strain>
    </source>
</reference>
<evidence type="ECO:0000313" key="3">
    <source>
        <dbReference type="Proteomes" id="UP000294853"/>
    </source>
</evidence>
<evidence type="ECO:0000313" key="2">
    <source>
        <dbReference type="EMBL" id="QBX57546.1"/>
    </source>
</evidence>